<dbReference type="EMBL" id="JASZZN010000004">
    <property type="protein sequence ID" value="MDM4015224.1"/>
    <property type="molecule type" value="Genomic_DNA"/>
</dbReference>
<name>A0ABT7PFF3_9BACT</name>
<dbReference type="RefSeq" id="WP_289162701.1">
    <property type="nucleotide sequence ID" value="NZ_JASZZN010000004.1"/>
</dbReference>
<protein>
    <recommendedName>
        <fullName evidence="3">SprT-like domain-containing protein</fullName>
    </recommendedName>
</protein>
<evidence type="ECO:0000313" key="1">
    <source>
        <dbReference type="EMBL" id="MDM4015224.1"/>
    </source>
</evidence>
<reference evidence="1 2" key="1">
    <citation type="submission" date="2023-06" db="EMBL/GenBank/DDBJ databases">
        <title>Roseiconus lacunae JC819 isolated from Gulf of Mannar region, Tamil Nadu.</title>
        <authorList>
            <person name="Pk S."/>
            <person name="Ch S."/>
            <person name="Ch V.R."/>
        </authorList>
    </citation>
    <scope>NUCLEOTIDE SEQUENCE [LARGE SCALE GENOMIC DNA]</scope>
    <source>
        <strain evidence="1 2">JC819</strain>
    </source>
</reference>
<dbReference type="Proteomes" id="UP001239462">
    <property type="component" value="Unassembled WGS sequence"/>
</dbReference>
<accession>A0ABT7PFF3</accession>
<proteinExistence type="predicted"/>
<organism evidence="1 2">
    <name type="scientific">Roseiconus lacunae</name>
    <dbReference type="NCBI Taxonomy" id="2605694"/>
    <lineage>
        <taxon>Bacteria</taxon>
        <taxon>Pseudomonadati</taxon>
        <taxon>Planctomycetota</taxon>
        <taxon>Planctomycetia</taxon>
        <taxon>Pirellulales</taxon>
        <taxon>Pirellulaceae</taxon>
        <taxon>Roseiconus</taxon>
    </lineage>
</organism>
<evidence type="ECO:0000313" key="2">
    <source>
        <dbReference type="Proteomes" id="UP001239462"/>
    </source>
</evidence>
<comment type="caution">
    <text evidence="1">The sequence shown here is derived from an EMBL/GenBank/DDBJ whole genome shotgun (WGS) entry which is preliminary data.</text>
</comment>
<sequence>MYADLRVPHGRDIPIEIQTVRLATDDEIDLWQSHKRMLGEEAVSQLKAGNRGPRIATATRRRASVCICTIACGTGKGAARMIVLRNRNIERDFLERTTNKMLGTVLHELAHMVFFGKTNLH</sequence>
<evidence type="ECO:0008006" key="3">
    <source>
        <dbReference type="Google" id="ProtNLM"/>
    </source>
</evidence>
<keyword evidence="2" id="KW-1185">Reference proteome</keyword>
<gene>
    <name evidence="1" type="ORF">QTN89_07270</name>
</gene>